<evidence type="ECO:0000313" key="4">
    <source>
        <dbReference type="EMBL" id="CAK0865562.1"/>
    </source>
</evidence>
<evidence type="ECO:0000256" key="3">
    <source>
        <dbReference type="SAM" id="MobiDB-lite"/>
    </source>
</evidence>
<dbReference type="EMBL" id="CAUYUJ010016461">
    <property type="protein sequence ID" value="CAK0865562.1"/>
    <property type="molecule type" value="Genomic_DNA"/>
</dbReference>
<proteinExistence type="predicted"/>
<organism evidence="4 5">
    <name type="scientific">Prorocentrum cordatum</name>
    <dbReference type="NCBI Taxonomy" id="2364126"/>
    <lineage>
        <taxon>Eukaryota</taxon>
        <taxon>Sar</taxon>
        <taxon>Alveolata</taxon>
        <taxon>Dinophyceae</taxon>
        <taxon>Prorocentrales</taxon>
        <taxon>Prorocentraceae</taxon>
        <taxon>Prorocentrum</taxon>
    </lineage>
</organism>
<feature type="non-terminal residue" evidence="4">
    <location>
        <position position="128"/>
    </location>
</feature>
<evidence type="ECO:0000313" key="5">
    <source>
        <dbReference type="Proteomes" id="UP001189429"/>
    </source>
</evidence>
<reference evidence="4" key="1">
    <citation type="submission" date="2023-10" db="EMBL/GenBank/DDBJ databases">
        <authorList>
            <person name="Chen Y."/>
            <person name="Shah S."/>
            <person name="Dougan E. K."/>
            <person name="Thang M."/>
            <person name="Chan C."/>
        </authorList>
    </citation>
    <scope>NUCLEOTIDE SEQUENCE [LARGE SCALE GENOMIC DNA]</scope>
</reference>
<protein>
    <recommendedName>
        <fullName evidence="6">KOW domain-containing protein</fullName>
    </recommendedName>
</protein>
<dbReference type="InterPro" id="IPR041988">
    <property type="entry name" value="Ribosomal_uL24_KOW"/>
</dbReference>
<evidence type="ECO:0000256" key="2">
    <source>
        <dbReference type="ARBA" id="ARBA00023274"/>
    </source>
</evidence>
<keyword evidence="5" id="KW-1185">Reference proteome</keyword>
<keyword evidence="1" id="KW-0689">Ribosomal protein</keyword>
<dbReference type="CDD" id="cd06089">
    <property type="entry name" value="KOW_RPL26"/>
    <property type="match status" value="1"/>
</dbReference>
<gene>
    <name evidence="4" type="ORF">PCOR1329_LOCUS53044</name>
</gene>
<dbReference type="Proteomes" id="UP001189429">
    <property type="component" value="Unassembled WGS sequence"/>
</dbReference>
<keyword evidence="2" id="KW-0687">Ribonucleoprotein</keyword>
<comment type="caution">
    <text evidence="4">The sequence shown here is derived from an EMBL/GenBank/DDBJ whole genome shotgun (WGS) entry which is preliminary data.</text>
</comment>
<name>A0ABN9UZ13_9DINO</name>
<feature type="region of interest" description="Disordered" evidence="3">
    <location>
        <begin position="86"/>
        <end position="128"/>
    </location>
</feature>
<sequence>MGFEASVAKRSIREVERSFAEMSLAYDRFLKAGNLYSGYDPVSSTEVFYQNIDDSRLVYVPPVLEQPRIRDEVLVTRGPDKGKIGQVIWLGKNGPGNPDPDRVSTAVVKMDPNPSLGSRRRARQDPGG</sequence>
<accession>A0ABN9UZ13</accession>
<evidence type="ECO:0008006" key="6">
    <source>
        <dbReference type="Google" id="ProtNLM"/>
    </source>
</evidence>
<evidence type="ECO:0000256" key="1">
    <source>
        <dbReference type="ARBA" id="ARBA00022980"/>
    </source>
</evidence>